<sequence length="9" mass="996">MGTTGMGWR</sequence>
<protein>
    <submittedName>
        <fullName evidence="1">Uncharacterized protein</fullName>
    </submittedName>
</protein>
<accession>A0A0A8Y7H8</accession>
<evidence type="ECO:0000313" key="1">
    <source>
        <dbReference type="EMBL" id="JAD21098.1"/>
    </source>
</evidence>
<dbReference type="EMBL" id="GBRH01276797">
    <property type="protein sequence ID" value="JAD21098.1"/>
    <property type="molecule type" value="Transcribed_RNA"/>
</dbReference>
<reference evidence="1" key="1">
    <citation type="submission" date="2014-09" db="EMBL/GenBank/DDBJ databases">
        <authorList>
            <person name="Magalhaes I.L.F."/>
            <person name="Oliveira U."/>
            <person name="Santos F.R."/>
            <person name="Vidigal T.H.D.A."/>
            <person name="Brescovit A.D."/>
            <person name="Santos A.J."/>
        </authorList>
    </citation>
    <scope>NUCLEOTIDE SEQUENCE</scope>
    <source>
        <tissue evidence="1">Shoot tissue taken approximately 20 cm above the soil surface</tissue>
    </source>
</reference>
<proteinExistence type="predicted"/>
<organism evidence="1">
    <name type="scientific">Arundo donax</name>
    <name type="common">Giant reed</name>
    <name type="synonym">Donax arundinaceus</name>
    <dbReference type="NCBI Taxonomy" id="35708"/>
    <lineage>
        <taxon>Eukaryota</taxon>
        <taxon>Viridiplantae</taxon>
        <taxon>Streptophyta</taxon>
        <taxon>Embryophyta</taxon>
        <taxon>Tracheophyta</taxon>
        <taxon>Spermatophyta</taxon>
        <taxon>Magnoliopsida</taxon>
        <taxon>Liliopsida</taxon>
        <taxon>Poales</taxon>
        <taxon>Poaceae</taxon>
        <taxon>PACMAD clade</taxon>
        <taxon>Arundinoideae</taxon>
        <taxon>Arundineae</taxon>
        <taxon>Arundo</taxon>
    </lineage>
</organism>
<name>A0A0A8Y7H8_ARUDO</name>
<reference evidence="1" key="2">
    <citation type="journal article" date="2015" name="Data Brief">
        <title>Shoot transcriptome of the giant reed, Arundo donax.</title>
        <authorList>
            <person name="Barrero R.A."/>
            <person name="Guerrero F.D."/>
            <person name="Moolhuijzen P."/>
            <person name="Goolsby J.A."/>
            <person name="Tidwell J."/>
            <person name="Bellgard S.E."/>
            <person name="Bellgard M.I."/>
        </authorList>
    </citation>
    <scope>NUCLEOTIDE SEQUENCE</scope>
    <source>
        <tissue evidence="1">Shoot tissue taken approximately 20 cm above the soil surface</tissue>
    </source>
</reference>